<dbReference type="AlphaFoldDB" id="A0A2T8HEZ6"/>
<feature type="domain" description="Glycosyl transferase family 1" evidence="1">
    <location>
        <begin position="205"/>
        <end position="355"/>
    </location>
</feature>
<comment type="caution">
    <text evidence="3">The sequence shown here is derived from an EMBL/GenBank/DDBJ whole genome shotgun (WGS) entry which is preliminary data.</text>
</comment>
<dbReference type="PANTHER" id="PTHR45947">
    <property type="entry name" value="SULFOQUINOVOSYL TRANSFERASE SQD2"/>
    <property type="match status" value="1"/>
</dbReference>
<dbReference type="PANTHER" id="PTHR45947:SF3">
    <property type="entry name" value="SULFOQUINOVOSYL TRANSFERASE SQD2"/>
    <property type="match status" value="1"/>
</dbReference>
<dbReference type="EMBL" id="QDKG01000008">
    <property type="protein sequence ID" value="PVH24008.1"/>
    <property type="molecule type" value="Genomic_DNA"/>
</dbReference>
<evidence type="ECO:0000259" key="1">
    <source>
        <dbReference type="Pfam" id="PF00534"/>
    </source>
</evidence>
<keyword evidence="4" id="KW-1185">Reference proteome</keyword>
<dbReference type="RefSeq" id="WP_116777044.1">
    <property type="nucleotide sequence ID" value="NZ_QDKG01000008.1"/>
</dbReference>
<dbReference type="Pfam" id="PF00534">
    <property type="entry name" value="Glycos_transf_1"/>
    <property type="match status" value="1"/>
</dbReference>
<feature type="domain" description="Glycosyltransferase subfamily 4-like N-terminal" evidence="2">
    <location>
        <begin position="16"/>
        <end position="187"/>
    </location>
</feature>
<dbReference type="Pfam" id="PF13439">
    <property type="entry name" value="Glyco_transf_4"/>
    <property type="match status" value="1"/>
</dbReference>
<dbReference type="OrthoDB" id="596635at2"/>
<dbReference type="GO" id="GO:0016757">
    <property type="term" value="F:glycosyltransferase activity"/>
    <property type="evidence" value="ECO:0007669"/>
    <property type="project" value="InterPro"/>
</dbReference>
<dbReference type="InterPro" id="IPR050194">
    <property type="entry name" value="Glycosyltransferase_grp1"/>
</dbReference>
<evidence type="ECO:0000313" key="4">
    <source>
        <dbReference type="Proteomes" id="UP000245627"/>
    </source>
</evidence>
<dbReference type="InterPro" id="IPR028098">
    <property type="entry name" value="Glyco_trans_4-like_N"/>
</dbReference>
<dbReference type="Gene3D" id="3.40.50.2000">
    <property type="entry name" value="Glycogen Phosphorylase B"/>
    <property type="match status" value="2"/>
</dbReference>
<organism evidence="3 4">
    <name type="scientific">Sphingobacterium corticibacter</name>
    <dbReference type="NCBI Taxonomy" id="2171749"/>
    <lineage>
        <taxon>Bacteria</taxon>
        <taxon>Pseudomonadati</taxon>
        <taxon>Bacteroidota</taxon>
        <taxon>Sphingobacteriia</taxon>
        <taxon>Sphingobacteriales</taxon>
        <taxon>Sphingobacteriaceae</taxon>
        <taxon>Sphingobacterium</taxon>
    </lineage>
</organism>
<dbReference type="Proteomes" id="UP000245627">
    <property type="component" value="Unassembled WGS sequence"/>
</dbReference>
<dbReference type="InterPro" id="IPR001296">
    <property type="entry name" value="Glyco_trans_1"/>
</dbReference>
<keyword evidence="3" id="KW-0808">Transferase</keyword>
<name>A0A2T8HEZ6_9SPHI</name>
<evidence type="ECO:0000259" key="2">
    <source>
        <dbReference type="Pfam" id="PF13439"/>
    </source>
</evidence>
<protein>
    <submittedName>
        <fullName evidence="3">Alpha-D-mannose-alpha,1-6-phosphatidyl myo-inositol monomannoside transferase</fullName>
    </submittedName>
</protein>
<sequence length="391" mass="44477">MIKVALFAEILIKDFDGAARTFFQLIDRIDRNEFSYLFVYGNGPEQFRDFKSVKTPRLRLPVNDDYSLALPALTKQHLYTQLDEFAPDVIHITTPSALGFFALRYAQKRNIPVISIYHTHFLAYIPYYFKNLPFLVKPVMNWMAGAMLRFYNSCDKIYVPTPSMLRSLEQIGINPKHMKLWQRGINVKLFNPAHRDCKFIQKVTGNNRKNILFASRLVWEKNVQALISLACLIDTQSLPYNLIIAGDGPAMKDMQRQMPYAYFLGKQHHEALATLYASADIFVFPSISETYGNVVTEAMASGLPCVIANGGGSADLVSHGIDGFKCDPMNPEEYLRYIRKLLEDPELHGQIRANGLATVQQLNWDTLANRYFDDVAQLAGKKEAKWIGKAS</sequence>
<evidence type="ECO:0000313" key="3">
    <source>
        <dbReference type="EMBL" id="PVH24008.1"/>
    </source>
</evidence>
<dbReference type="CDD" id="cd03814">
    <property type="entry name" value="GT4-like"/>
    <property type="match status" value="1"/>
</dbReference>
<proteinExistence type="predicted"/>
<accession>A0A2T8HEZ6</accession>
<gene>
    <name evidence="3" type="ORF">DC487_16300</name>
</gene>
<reference evidence="3 4" key="1">
    <citation type="submission" date="2018-04" db="EMBL/GenBank/DDBJ databases">
        <title>Sphingobacterium cortibacter sp. nov.</title>
        <authorList>
            <person name="Li Y."/>
        </authorList>
    </citation>
    <scope>NUCLEOTIDE SEQUENCE [LARGE SCALE GENOMIC DNA]</scope>
    <source>
        <strain evidence="3 4">2c-3</strain>
    </source>
</reference>
<dbReference type="SUPFAM" id="SSF53756">
    <property type="entry name" value="UDP-Glycosyltransferase/glycogen phosphorylase"/>
    <property type="match status" value="1"/>
</dbReference>